<dbReference type="EMBL" id="BGPR01000103">
    <property type="protein sequence ID" value="GBL94451.1"/>
    <property type="molecule type" value="Genomic_DNA"/>
</dbReference>
<dbReference type="Proteomes" id="UP000499080">
    <property type="component" value="Unassembled WGS sequence"/>
</dbReference>
<evidence type="ECO:0000313" key="1">
    <source>
        <dbReference type="EMBL" id="GBL94451.1"/>
    </source>
</evidence>
<protein>
    <submittedName>
        <fullName evidence="1">Uncharacterized protein</fullName>
    </submittedName>
</protein>
<dbReference type="AlphaFoldDB" id="A0A4Y2BQG3"/>
<reference evidence="1 2" key="1">
    <citation type="journal article" date="2019" name="Sci. Rep.">
        <title>Orb-weaving spider Araneus ventricosus genome elucidates the spidroin gene catalogue.</title>
        <authorList>
            <person name="Kono N."/>
            <person name="Nakamura H."/>
            <person name="Ohtoshi R."/>
            <person name="Moran D.A.P."/>
            <person name="Shinohara A."/>
            <person name="Yoshida Y."/>
            <person name="Fujiwara M."/>
            <person name="Mori M."/>
            <person name="Tomita M."/>
            <person name="Arakawa K."/>
        </authorList>
    </citation>
    <scope>NUCLEOTIDE SEQUENCE [LARGE SCALE GENOMIC DNA]</scope>
</reference>
<comment type="caution">
    <text evidence="1">The sequence shown here is derived from an EMBL/GenBank/DDBJ whole genome shotgun (WGS) entry which is preliminary data.</text>
</comment>
<proteinExistence type="predicted"/>
<keyword evidence="2" id="KW-1185">Reference proteome</keyword>
<accession>A0A4Y2BQG3</accession>
<name>A0A4Y2BQG3_ARAVE</name>
<evidence type="ECO:0000313" key="2">
    <source>
        <dbReference type="Proteomes" id="UP000499080"/>
    </source>
</evidence>
<organism evidence="1 2">
    <name type="scientific">Araneus ventricosus</name>
    <name type="common">Orbweaver spider</name>
    <name type="synonym">Epeira ventricosa</name>
    <dbReference type="NCBI Taxonomy" id="182803"/>
    <lineage>
        <taxon>Eukaryota</taxon>
        <taxon>Metazoa</taxon>
        <taxon>Ecdysozoa</taxon>
        <taxon>Arthropoda</taxon>
        <taxon>Chelicerata</taxon>
        <taxon>Arachnida</taxon>
        <taxon>Araneae</taxon>
        <taxon>Araneomorphae</taxon>
        <taxon>Entelegynae</taxon>
        <taxon>Araneoidea</taxon>
        <taxon>Araneidae</taxon>
        <taxon>Araneus</taxon>
    </lineage>
</organism>
<gene>
    <name evidence="1" type="ORF">AVEN_235566_1</name>
</gene>
<sequence>MRSRNKGVDAENKKRSQYEEYFGFGRYSFVCNHREEGLNDGDARERGWRAAGKIKGGPQKWGKGYEFVFGVFKSKTSFRLCANGISGVGAAAEF</sequence>